<feature type="transmembrane region" description="Helical" evidence="1">
    <location>
        <begin position="191"/>
        <end position="211"/>
    </location>
</feature>
<feature type="transmembrane region" description="Helical" evidence="1">
    <location>
        <begin position="65"/>
        <end position="84"/>
    </location>
</feature>
<feature type="transmembrane region" description="Helical" evidence="1">
    <location>
        <begin position="7"/>
        <end position="29"/>
    </location>
</feature>
<feature type="transmembrane region" description="Helical" evidence="1">
    <location>
        <begin position="161"/>
        <end position="185"/>
    </location>
</feature>
<sequence length="247" mass="28090">MKLQNKILVRFCWSWIALVCVGTIIHGIYRTWWIAEGVSGNLQPNLLNPNQVNDMGYIKHHLMSYMHLVTGIVLYILGPLQFVDRIRRKWPKVHKWSGYCFFTTIMVVGITGILMGILFPVGGTSETSSSILFSLVMIFCVLRSIAMILKRRVELHRQWMIRSYMISLGPATMHALIPLFIQIGGKDIGEALSLSLWIGFTIHLILAEVWIHNSRPPEKGQSAESKKQKAAVAILTPTSQERYEITL</sequence>
<reference evidence="2 3" key="1">
    <citation type="journal article" date="2023" name="Access Microbiol">
        <title>The genome of a steinernematid-associated Pseudomonas piscis bacterium encodes the biosynthesis of insect toxins.</title>
        <authorList>
            <person name="Awori R.M."/>
            <person name="Hendre P."/>
            <person name="Amugune N.O."/>
        </authorList>
    </citation>
    <scope>NUCLEOTIDE SEQUENCE [LARGE SCALE GENOMIC DNA]</scope>
    <source>
        <strain evidence="2 3">97</strain>
    </source>
</reference>
<name>A0ABY9XMS2_9GAMM</name>
<keyword evidence="1" id="KW-1133">Transmembrane helix</keyword>
<protein>
    <submittedName>
        <fullName evidence="2">DUF2306 domain-containing protein</fullName>
    </submittedName>
</protein>
<dbReference type="RefSeq" id="WP_189759016.1">
    <property type="nucleotide sequence ID" value="NZ_CAWPOC010000101.1"/>
</dbReference>
<evidence type="ECO:0000313" key="2">
    <source>
        <dbReference type="EMBL" id="WNH03796.1"/>
    </source>
</evidence>
<evidence type="ECO:0000313" key="3">
    <source>
        <dbReference type="Proteomes" id="UP001300348"/>
    </source>
</evidence>
<keyword evidence="1" id="KW-0812">Transmembrane</keyword>
<accession>A0ABY9XMS2</accession>
<proteinExistence type="predicted"/>
<dbReference type="GeneID" id="88855705"/>
<organism evidence="2 3">
    <name type="scientific">Xenorhabdus griffiniae</name>
    <dbReference type="NCBI Taxonomy" id="351672"/>
    <lineage>
        <taxon>Bacteria</taxon>
        <taxon>Pseudomonadati</taxon>
        <taxon>Pseudomonadota</taxon>
        <taxon>Gammaproteobacteria</taxon>
        <taxon>Enterobacterales</taxon>
        <taxon>Morganellaceae</taxon>
        <taxon>Xenorhabdus</taxon>
    </lineage>
</organism>
<gene>
    <name evidence="2" type="ORF">QL112_009070</name>
</gene>
<feature type="transmembrane region" description="Helical" evidence="1">
    <location>
        <begin position="96"/>
        <end position="119"/>
    </location>
</feature>
<keyword evidence="1" id="KW-0472">Membrane</keyword>
<feature type="transmembrane region" description="Helical" evidence="1">
    <location>
        <begin position="131"/>
        <end position="149"/>
    </location>
</feature>
<dbReference type="Pfam" id="PF10067">
    <property type="entry name" value="DUF2306"/>
    <property type="match status" value="1"/>
</dbReference>
<dbReference type="InterPro" id="IPR018750">
    <property type="entry name" value="DUF2306_membrane"/>
</dbReference>
<dbReference type="Proteomes" id="UP001300348">
    <property type="component" value="Chromosome"/>
</dbReference>
<dbReference type="EMBL" id="CP133647">
    <property type="protein sequence ID" value="WNH03796.1"/>
    <property type="molecule type" value="Genomic_DNA"/>
</dbReference>
<keyword evidence="3" id="KW-1185">Reference proteome</keyword>
<evidence type="ECO:0000256" key="1">
    <source>
        <dbReference type="SAM" id="Phobius"/>
    </source>
</evidence>